<keyword evidence="1" id="KW-1133">Transmembrane helix</keyword>
<gene>
    <name evidence="2" type="ORF">NEF87_004573</name>
</gene>
<keyword evidence="1" id="KW-0812">Transmembrane</keyword>
<organism evidence="2 3">
    <name type="scientific">Candidatus Lokiarchaeum ossiferum</name>
    <dbReference type="NCBI Taxonomy" id="2951803"/>
    <lineage>
        <taxon>Archaea</taxon>
        <taxon>Promethearchaeati</taxon>
        <taxon>Promethearchaeota</taxon>
        <taxon>Promethearchaeia</taxon>
        <taxon>Promethearchaeales</taxon>
        <taxon>Promethearchaeaceae</taxon>
        <taxon>Candidatus Lokiarchaeum</taxon>
    </lineage>
</organism>
<name>A0ABY6HY27_9ARCH</name>
<feature type="transmembrane region" description="Helical" evidence="1">
    <location>
        <begin position="30"/>
        <end position="51"/>
    </location>
</feature>
<feature type="transmembrane region" description="Helical" evidence="1">
    <location>
        <begin position="140"/>
        <end position="164"/>
    </location>
</feature>
<feature type="transmembrane region" description="Helical" evidence="1">
    <location>
        <begin position="184"/>
        <end position="206"/>
    </location>
</feature>
<evidence type="ECO:0000313" key="3">
    <source>
        <dbReference type="Proteomes" id="UP001208689"/>
    </source>
</evidence>
<protein>
    <recommendedName>
        <fullName evidence="4">DUF4328 domain-containing protein</fullName>
    </recommendedName>
</protein>
<proteinExistence type="predicted"/>
<reference evidence="2" key="1">
    <citation type="submission" date="2022-09" db="EMBL/GenBank/DDBJ databases">
        <title>Actin cytoskeleton and complex cell architecture in an #Asgard archaeon.</title>
        <authorList>
            <person name="Ponce Toledo R.I."/>
            <person name="Schleper C."/>
            <person name="Rodrigues Oliveira T."/>
            <person name="Wollweber F."/>
            <person name="Xu J."/>
            <person name="Rittmann S."/>
            <person name="Klingl A."/>
            <person name="Pilhofer M."/>
        </authorList>
    </citation>
    <scope>NUCLEOTIDE SEQUENCE</scope>
    <source>
        <strain evidence="2">B-35</strain>
    </source>
</reference>
<evidence type="ECO:0000256" key="1">
    <source>
        <dbReference type="SAM" id="Phobius"/>
    </source>
</evidence>
<dbReference type="EMBL" id="CP104013">
    <property type="protein sequence ID" value="UYP48288.1"/>
    <property type="molecule type" value="Genomic_DNA"/>
</dbReference>
<evidence type="ECO:0008006" key="4">
    <source>
        <dbReference type="Google" id="ProtNLM"/>
    </source>
</evidence>
<keyword evidence="3" id="KW-1185">Reference proteome</keyword>
<accession>A0ABY6HY27</accession>
<feature type="transmembrane region" description="Helical" evidence="1">
    <location>
        <begin position="98"/>
        <end position="120"/>
    </location>
</feature>
<dbReference type="Proteomes" id="UP001208689">
    <property type="component" value="Chromosome"/>
</dbReference>
<keyword evidence="1" id="KW-0472">Membrane</keyword>
<evidence type="ECO:0000313" key="2">
    <source>
        <dbReference type="EMBL" id="UYP48288.1"/>
    </source>
</evidence>
<sequence length="214" mass="24871">MNKSTNLELIELKGPSFLQKFFEKISLRSLWIISGFGFLSTIIIYLIMAPIELELKEISPFGVMELEFMWTRSQAQVIIDAWGLEYIQKELFVTYLDFVFMPAYAILFSSFSLAISKKIVHNKTNLKKSPIVKFFSRNGLVIGLFPWIAVIFDIIENLNIIYILTNPEMFRNFAPFLTSVCASIKFSFLLLSILFSLVEILVFLFMKNKRMKEI</sequence>